<feature type="domain" description="Terminase large subunit gp17-like C-terminal" evidence="5">
    <location>
        <begin position="313"/>
        <end position="466"/>
    </location>
</feature>
<dbReference type="Pfam" id="PF17289">
    <property type="entry name" value="Terminase_6C"/>
    <property type="match status" value="1"/>
</dbReference>
<evidence type="ECO:0000259" key="5">
    <source>
        <dbReference type="Pfam" id="PF17289"/>
    </source>
</evidence>
<sequence>MHLTQADLLAIERELCKRSLAEFAKRAWRVLEPAAQLKWGWALDAICLHLEAVTRGEITRLLMNVPPGSMKSLLTGVIWPAWEWGPVGLPEMRFVGTAHEEQLAIRDSRRCRDLIKSEWFQKLWPLDLLADLDGKREFGNTRKGIRQARAFTSMTGVRGDRVILDDPISADNANSAAKLEAARIAFTETLPTRVNSDKSAIVVIMQRLNEKDISGVIKEMGLPYTHLCIPMRFEPEFRCTTSIGWTDPRTVEGELMFPERFGETQVAELEKTLGTYGTAGQLQQRPAPRGGGIINTDWFGYWSHVPQLEFRFITVDTAQKTADHNDWSVLQCWARSSIGKAVKLDQVRGKWEAPELLVQARAFWLKHLNDPRPLANAATMRGMYVEDKVSGTGLIQTLRREGLPVIAVQRNKDKISRGYDAAPFIETGNVLLPQDAPWLSDFLAEVAAFPSGAHDDQLDPMFDAINLVQRLPANKAAMVKPLPTVSKW</sequence>
<accession>A0A6J5M0W8</accession>
<evidence type="ECO:0000256" key="3">
    <source>
        <dbReference type="ARBA" id="ARBA00022840"/>
    </source>
</evidence>
<evidence type="ECO:0000256" key="1">
    <source>
        <dbReference type="ARBA" id="ARBA00022612"/>
    </source>
</evidence>
<keyword evidence="2" id="KW-0547">Nucleotide-binding</keyword>
<keyword evidence="3" id="KW-0067">ATP-binding</keyword>
<evidence type="ECO:0000256" key="4">
    <source>
        <dbReference type="ARBA" id="ARBA00023219"/>
    </source>
</evidence>
<evidence type="ECO:0000313" key="7">
    <source>
        <dbReference type="EMBL" id="CAB4160664.1"/>
    </source>
</evidence>
<dbReference type="EMBL" id="LR796335">
    <property type="protein sequence ID" value="CAB4137639.1"/>
    <property type="molecule type" value="Genomic_DNA"/>
</dbReference>
<organism evidence="6">
    <name type="scientific">uncultured Caudovirales phage</name>
    <dbReference type="NCBI Taxonomy" id="2100421"/>
    <lineage>
        <taxon>Viruses</taxon>
        <taxon>Duplodnaviria</taxon>
        <taxon>Heunggongvirae</taxon>
        <taxon>Uroviricota</taxon>
        <taxon>Caudoviricetes</taxon>
        <taxon>Peduoviridae</taxon>
        <taxon>Maltschvirus</taxon>
        <taxon>Maltschvirus maltsch</taxon>
    </lineage>
</organism>
<dbReference type="NCBIfam" id="TIGR01630">
    <property type="entry name" value="psiM2_ORF9"/>
    <property type="match status" value="1"/>
</dbReference>
<evidence type="ECO:0000256" key="2">
    <source>
        <dbReference type="ARBA" id="ARBA00022741"/>
    </source>
</evidence>
<dbReference type="InterPro" id="IPR006517">
    <property type="entry name" value="Phage_terminase_lsu-like_C"/>
</dbReference>
<keyword evidence="1" id="KW-1188">Viral release from host cell</keyword>
<dbReference type="EMBL" id="LR796704">
    <property type="protein sequence ID" value="CAB4160664.1"/>
    <property type="molecule type" value="Genomic_DNA"/>
</dbReference>
<evidence type="ECO:0000313" key="6">
    <source>
        <dbReference type="EMBL" id="CAB4137639.1"/>
    </source>
</evidence>
<dbReference type="GO" id="GO:0005524">
    <property type="term" value="F:ATP binding"/>
    <property type="evidence" value="ECO:0007669"/>
    <property type="project" value="UniProtKB-KW"/>
</dbReference>
<name>A0A6J5M0W8_9CAUD</name>
<gene>
    <name evidence="6" type="ORF">UFOVP320_51</name>
    <name evidence="7" type="ORF">UFOVP768_11</name>
</gene>
<dbReference type="Gene3D" id="3.30.420.240">
    <property type="match status" value="1"/>
</dbReference>
<keyword evidence="4" id="KW-0231">Viral genome packaging</keyword>
<reference evidence="6" key="1">
    <citation type="submission" date="2020-04" db="EMBL/GenBank/DDBJ databases">
        <authorList>
            <person name="Chiriac C."/>
            <person name="Salcher M."/>
            <person name="Ghai R."/>
            <person name="Kavagutti S V."/>
        </authorList>
    </citation>
    <scope>NUCLEOTIDE SEQUENCE</scope>
</reference>
<dbReference type="InterPro" id="IPR035421">
    <property type="entry name" value="Terminase_6C"/>
</dbReference>
<proteinExistence type="predicted"/>
<protein>
    <submittedName>
        <fullName evidence="6">Archaeophage PsiM2, terminase large subunit</fullName>
    </submittedName>
</protein>